<feature type="domain" description="Glucose-methanol-choline oxidoreductase N-terminal" evidence="12">
    <location>
        <begin position="127"/>
        <end position="150"/>
    </location>
</feature>
<dbReference type="SUPFAM" id="SSF50156">
    <property type="entry name" value="PDZ domain-like"/>
    <property type="match status" value="1"/>
</dbReference>
<dbReference type="Pfam" id="PF04495">
    <property type="entry name" value="GRASP55_65"/>
    <property type="match status" value="1"/>
</dbReference>
<evidence type="ECO:0000256" key="11">
    <source>
        <dbReference type="SAM" id="SignalP"/>
    </source>
</evidence>
<keyword evidence="4" id="KW-0677">Repeat</keyword>
<dbReference type="GO" id="GO:0016614">
    <property type="term" value="F:oxidoreductase activity, acting on CH-OH group of donors"/>
    <property type="evidence" value="ECO:0007669"/>
    <property type="project" value="InterPro"/>
</dbReference>
<evidence type="ECO:0000256" key="10">
    <source>
        <dbReference type="SAM" id="MobiDB-lite"/>
    </source>
</evidence>
<dbReference type="Pfam" id="PF05199">
    <property type="entry name" value="GMC_oxred_C"/>
    <property type="match status" value="1"/>
</dbReference>
<reference evidence="14" key="1">
    <citation type="submission" date="2023-03" db="EMBL/GenBank/DDBJ databases">
        <title>Mating type loci evolution in Malassezia.</title>
        <authorList>
            <person name="Coelho M.A."/>
        </authorList>
    </citation>
    <scope>NUCLEOTIDE SEQUENCE</scope>
    <source>
        <strain evidence="14">CBS 9557</strain>
    </source>
</reference>
<accession>A0AAF0J2M4</accession>
<name>A0AAF0J2M4_9BASI</name>
<evidence type="ECO:0000256" key="5">
    <source>
        <dbReference type="ARBA" id="ARBA00022827"/>
    </source>
</evidence>
<dbReference type="SUPFAM" id="SSF54373">
    <property type="entry name" value="FAD-linked reductases, C-terminal domain"/>
    <property type="match status" value="1"/>
</dbReference>
<dbReference type="SUPFAM" id="SSF51905">
    <property type="entry name" value="FAD/NAD(P)-binding domain"/>
    <property type="match status" value="1"/>
</dbReference>
<keyword evidence="15" id="KW-1185">Reference proteome</keyword>
<evidence type="ECO:0000259" key="12">
    <source>
        <dbReference type="PROSITE" id="PS00623"/>
    </source>
</evidence>
<feature type="domain" description="Glucose-methanol-choline oxidoreductase N-terminal" evidence="13">
    <location>
        <begin position="321"/>
        <end position="335"/>
    </location>
</feature>
<keyword evidence="8" id="KW-0472">Membrane</keyword>
<keyword evidence="6" id="KW-0560">Oxidoreductase</keyword>
<evidence type="ECO:0000256" key="3">
    <source>
        <dbReference type="ARBA" id="ARBA00022630"/>
    </source>
</evidence>
<dbReference type="PROSITE" id="PS00624">
    <property type="entry name" value="GMC_OXRED_2"/>
    <property type="match status" value="1"/>
</dbReference>
<proteinExistence type="inferred from homology"/>
<dbReference type="InterPro" id="IPR036034">
    <property type="entry name" value="PDZ_sf"/>
</dbReference>
<evidence type="ECO:0000313" key="15">
    <source>
        <dbReference type="Proteomes" id="UP001213623"/>
    </source>
</evidence>
<keyword evidence="11" id="KW-0732">Signal</keyword>
<feature type="signal peptide" evidence="11">
    <location>
        <begin position="1"/>
        <end position="23"/>
    </location>
</feature>
<evidence type="ECO:0000256" key="9">
    <source>
        <dbReference type="RuleBase" id="RU003968"/>
    </source>
</evidence>
<dbReference type="EMBL" id="CP119895">
    <property type="protein sequence ID" value="WFD27261.1"/>
    <property type="molecule type" value="Genomic_DNA"/>
</dbReference>
<evidence type="ECO:0000313" key="14">
    <source>
        <dbReference type="EMBL" id="WFD27261.1"/>
    </source>
</evidence>
<dbReference type="Gene3D" id="3.30.560.10">
    <property type="entry name" value="Glucose Oxidase, domain 3"/>
    <property type="match status" value="1"/>
</dbReference>
<dbReference type="GO" id="GO:0050660">
    <property type="term" value="F:flavin adenine dinucleotide binding"/>
    <property type="evidence" value="ECO:0007669"/>
    <property type="project" value="InterPro"/>
</dbReference>
<evidence type="ECO:0000259" key="13">
    <source>
        <dbReference type="PROSITE" id="PS00624"/>
    </source>
</evidence>
<sequence>MKGILSWAIVSVALVLGSTETIAWGNTTSFSKRTLTTNGWDLDGKAYDYVIVGGGTAGLVLANRLSADDGTTVAVIEAGNSGYDDNNKFIIPDAALYDSSVNTQYDWQFHTSSQKHMNNRRASWPRGKVLGGSSAINGLYYVRPSKKEVNVWSKLAGGSGRWNWDSLLSGMKKSEHFRTPLKSIKNQLQIEYNGDSHGHNGPIGTTWPAVTYDPIESFIKAAESVSGPINKDPYNGNNVGTYMALSSIDKTNWQRSFSRNGYLDPINGRKNLHVLTGHTVTSVMFDRSGKKAQATGVHYAASRNEAIHTVHANKEVILCGGSINSPQILQLSGIGDKKLLNEFGIDVVVDLPGVGENLQDHVSAGMSFKAKNKKDAGPTSVSGNAKSDSYVNSAVSYTTLDKLFNNKDSILGKIQSRAKQIADSHNVNSAVKQGQSKAYDAIADDIFGSNVSSVEILGNVMFGSISIQAALQHPLSRGSIKITSKNAFDYPKINPNYFAEDLDLTILREGFKLVRELSQQSPMKDVIDYETVPGDKVQSNEDWENWIRSSAGTEYHPSSTCAMLPREDGGVVDENLKVYGTSNLRVVDASITPIAMSCHLESVVYGLAEIAADIILAQKSPAQIAGFEPFFDFCIGINGLPLTDLGIDIPRGSSAHPRSARAQWSMVEEHEGRTIVLNVWNSKQQEFRDVRVVPSRTWSQISHETSAQPSLLGLTLRLCNPVETVSRTWHVLDVVEGSPADSAGLVPFGDYIIGWTGGPLQSEGDFFQLVEQSANNNLSLYVYNSDYDHTREVVIVPNRDWGGEGLLGCGIGYGLLHRIPKPQKQWEDSILEELEARPDPGLAPSLSVPPSTTYDTSYDGYDQENTYNYGVTVSVHQDEEE</sequence>
<protein>
    <recommendedName>
        <fullName evidence="12 13">Glucose-methanol-choline oxidoreductase N-terminal domain-containing protein</fullName>
    </recommendedName>
</protein>
<organism evidence="14 15">
    <name type="scientific">Malassezia nana</name>
    <dbReference type="NCBI Taxonomy" id="180528"/>
    <lineage>
        <taxon>Eukaryota</taxon>
        <taxon>Fungi</taxon>
        <taxon>Dikarya</taxon>
        <taxon>Basidiomycota</taxon>
        <taxon>Ustilaginomycotina</taxon>
        <taxon>Malasseziomycetes</taxon>
        <taxon>Malasseziales</taxon>
        <taxon>Malasseziaceae</taxon>
        <taxon>Malassezia</taxon>
    </lineage>
</organism>
<keyword evidence="3 9" id="KW-0285">Flavoprotein</keyword>
<evidence type="ECO:0000256" key="8">
    <source>
        <dbReference type="ARBA" id="ARBA00023136"/>
    </source>
</evidence>
<dbReference type="Proteomes" id="UP001213623">
    <property type="component" value="Chromosome 4"/>
</dbReference>
<dbReference type="InterPro" id="IPR000172">
    <property type="entry name" value="GMC_OxRdtase_N"/>
</dbReference>
<dbReference type="Gene3D" id="4.10.450.10">
    <property type="entry name" value="Glucose Oxidase, domain 2"/>
    <property type="match status" value="1"/>
</dbReference>
<dbReference type="FunFam" id="2.30.42.10:FF:000026">
    <property type="entry name" value="Golgi reassembly stacking protein 2"/>
    <property type="match status" value="1"/>
</dbReference>
<gene>
    <name evidence="14" type="ORF">MNAN1_002257</name>
</gene>
<dbReference type="InterPro" id="IPR027424">
    <property type="entry name" value="Glucose_Oxidase_domain_2"/>
</dbReference>
<dbReference type="Gene3D" id="2.30.42.10">
    <property type="match status" value="2"/>
</dbReference>
<evidence type="ECO:0000256" key="1">
    <source>
        <dbReference type="ARBA" id="ARBA00001974"/>
    </source>
</evidence>
<feature type="region of interest" description="Disordered" evidence="10">
    <location>
        <begin position="837"/>
        <end position="863"/>
    </location>
</feature>
<dbReference type="PANTHER" id="PTHR11552:SF218">
    <property type="entry name" value="GLUCOSE-METHANOL-CHOLINE OXIDOREDUCTASE N-TERMINAL DOMAIN-CONTAINING PROTEIN"/>
    <property type="match status" value="1"/>
</dbReference>
<evidence type="ECO:0000256" key="2">
    <source>
        <dbReference type="ARBA" id="ARBA00010790"/>
    </source>
</evidence>
<dbReference type="InterPro" id="IPR007867">
    <property type="entry name" value="GMC_OxRtase_C"/>
</dbReference>
<dbReference type="AlphaFoldDB" id="A0AAF0J2M4"/>
<keyword evidence="7" id="KW-0333">Golgi apparatus</keyword>
<dbReference type="PANTHER" id="PTHR11552">
    <property type="entry name" value="GLUCOSE-METHANOL-CHOLINE GMC OXIDOREDUCTASE"/>
    <property type="match status" value="1"/>
</dbReference>
<dbReference type="InterPro" id="IPR024958">
    <property type="entry name" value="GRASP_PDZ"/>
</dbReference>
<dbReference type="InterPro" id="IPR036188">
    <property type="entry name" value="FAD/NAD-bd_sf"/>
</dbReference>
<keyword evidence="5 9" id="KW-0274">FAD</keyword>
<evidence type="ECO:0000256" key="6">
    <source>
        <dbReference type="ARBA" id="ARBA00023002"/>
    </source>
</evidence>
<dbReference type="Gene3D" id="3.50.50.60">
    <property type="entry name" value="FAD/NAD(P)-binding domain"/>
    <property type="match status" value="1"/>
</dbReference>
<comment type="similarity">
    <text evidence="2 9">Belongs to the GMC oxidoreductase family.</text>
</comment>
<dbReference type="PROSITE" id="PS00623">
    <property type="entry name" value="GMC_OXRED_1"/>
    <property type="match status" value="1"/>
</dbReference>
<feature type="chain" id="PRO_5042033569" description="Glucose-methanol-choline oxidoreductase N-terminal domain-containing protein" evidence="11">
    <location>
        <begin position="24"/>
        <end position="881"/>
    </location>
</feature>
<dbReference type="Pfam" id="PF00732">
    <property type="entry name" value="GMC_oxred_N"/>
    <property type="match status" value="1"/>
</dbReference>
<evidence type="ECO:0000256" key="7">
    <source>
        <dbReference type="ARBA" id="ARBA00023034"/>
    </source>
</evidence>
<dbReference type="InterPro" id="IPR012132">
    <property type="entry name" value="GMC_OxRdtase"/>
</dbReference>
<evidence type="ECO:0000256" key="4">
    <source>
        <dbReference type="ARBA" id="ARBA00022737"/>
    </source>
</evidence>
<comment type="cofactor">
    <cofactor evidence="1">
        <name>FAD</name>
        <dbReference type="ChEBI" id="CHEBI:57692"/>
    </cofactor>
</comment>